<dbReference type="InterPro" id="IPR006530">
    <property type="entry name" value="YD"/>
</dbReference>
<dbReference type="Gene3D" id="2.180.10.10">
    <property type="entry name" value="RHS repeat-associated core"/>
    <property type="match status" value="2"/>
</dbReference>
<feature type="compositionally biased region" description="Basic and acidic residues" evidence="2">
    <location>
        <begin position="1293"/>
        <end position="1303"/>
    </location>
</feature>
<evidence type="ECO:0000313" key="5">
    <source>
        <dbReference type="Proteomes" id="UP000548304"/>
    </source>
</evidence>
<dbReference type="NCBIfam" id="TIGR01643">
    <property type="entry name" value="YD_repeat_2x"/>
    <property type="match status" value="2"/>
</dbReference>
<dbReference type="Pfam" id="PF05593">
    <property type="entry name" value="RHS_repeat"/>
    <property type="match status" value="2"/>
</dbReference>
<feature type="compositionally biased region" description="Low complexity" evidence="2">
    <location>
        <begin position="1280"/>
        <end position="1290"/>
    </location>
</feature>
<dbReference type="NCBIfam" id="TIGR03696">
    <property type="entry name" value="Rhs_assc_core"/>
    <property type="match status" value="1"/>
</dbReference>
<dbReference type="Proteomes" id="UP000548304">
    <property type="component" value="Unassembled WGS sequence"/>
</dbReference>
<sequence>METTITTQVHSGSGFTDVNSWSLRHEFPDPGDGETPAMWLDGIEHTGHIGGSSISLPEVTFEGVPKPNRVYAEDGHAALIRYRISAIVSETGGVLSVKYAEPECETDVNMPDNPETNTLRCFPVTWSAPYVSERTDYFHKYVVESVTEHDRIGSTAGSVTSYEYLDGAAWASPTSAVVPDDERTWNEFRGFGRVRIRSGSGDDGPVTLTEKRFFQGMDGDALPDGGERSVQVTDSEGNSHTDHAWLRGFEYESITYNGEGGPVVNKTITEPTWQGPTAKRDELESYVVKPGTETTYTPLESGGRRVTRTVTSYNEQGLVTRVNDLGDVDDPADDLCKHTAYARNTDSWLLKLPKRKWTNSVACGQTPSLPEDAVSDTRTSYDGGNFGDAPTSGNATHVEELSGHSGGSPDYTTTATKTYDAHGRILTESDALGRTTTTSYTPQLGGPLTSKDVTNPAGHTNTITLAPESGKPKRKVGPDGRVTEISYDALARKTAVWLPNRERADSESPNYRFGYRVAREKPVVVTTEELNASGDYTVANKIYDGLLRVRQTQRQAPGGGRLITEKHYDSHGRLHRATKPYFNDNPVDKKLWRASSAGDVPAMTRIEYDGAGREVAEIFMGGGVEKWRTEYGYGGDRKHVTPPKGGTATTTINDARGREVELRQYENPTPTGEYDSTSYTYTDAGKLETVTDPGGNTWHYTYDLRGRKTKVEDPDRGTTSYSYDAAGQMVSETDARGETLVYAYDALGRKTTTHSGSPDGSKLAEWEYDTALQGTGELASATRWMDGNAYQRKVAGYDSLRNPLKTETIVPDAEGKLAGTYTSYFKYAPDGSQDSRTYSSIGGLAEETVSHTHGELGNVLTTWGTMDNSPEYVSDTRYTSYGEVARVQMGETGNRAWQSYYYDEHTRRTERMIVDAEVPDPMQADLAYSYDPAGNVTSIADQPRGGVADVQCFRHDHLSRLTEAWTTGSQCSQDPKTEELGGPAPYWRSYTYDEVGNRLTETRHSAGGDTVREYSYEQQGHALNSVSTDGSTTGEFGYDATGNMTSRKVAGREQQKLEWSERGNLEKVSTPDGDSTEFVYDAEGERLLRRSPSGTTLYLDGQQLRLNATTGELSATRYYTHGDRTVAMRESGEGLTWLTSDHQGTSKLAIDADSLQTTRRRFLPFGASRGGQIEFPGEKGFVGGTIDASVGLTTLGARQYDPNTGRFISVDPVMDLTDPQQMHGYTYGNNNPATNADPSGKLFGIFGRIFWLRFSLFLNSLWEQSGQGAQRHSVGGGGSQNRSGGVSGQRTKSKSESDKEDNHSWLPMLKKAGHAMLDVAGMVPVVGNVADGANCGWYMAEGKKTDAALSCAAAVPGAGLAATAGKYGKRGWDAASGLRKTPGLSASRRKAACVPNSFVPGTAVLMADGSHEPIEDVEVGDRVVATDPETGETVSRKVVATITGQGEKDLVEVTVDTDGDAGDETGVVVATGEHPFWVDDRGRWVDAEDLDTGDQLRTPDGELVEITDTREWAQARRVHNLSIAGVHTYHAVASDTPVLVHNSDCGPASKYKDTTRPGARMLNKSTDVGPEEFGKNLEMNGWARTDKGPNIMYEKDGARYFLRGKANSHEGWTADYYNPGSKKADIKIRLGED</sequence>
<keyword evidence="5" id="KW-1185">Reference proteome</keyword>
<dbReference type="CDD" id="cd00081">
    <property type="entry name" value="Hint"/>
    <property type="match status" value="1"/>
</dbReference>
<dbReference type="InterPro" id="IPR003587">
    <property type="entry name" value="Hint_dom_N"/>
</dbReference>
<organism evidence="4 5">
    <name type="scientific">Actinopolyspora biskrensis</name>
    <dbReference type="NCBI Taxonomy" id="1470178"/>
    <lineage>
        <taxon>Bacteria</taxon>
        <taxon>Bacillati</taxon>
        <taxon>Actinomycetota</taxon>
        <taxon>Actinomycetes</taxon>
        <taxon>Actinopolysporales</taxon>
        <taxon>Actinopolysporaceae</taxon>
        <taxon>Actinopolyspora</taxon>
    </lineage>
</organism>
<proteinExistence type="predicted"/>
<comment type="caution">
    <text evidence="4">The sequence shown here is derived from an EMBL/GenBank/DDBJ whole genome shotgun (WGS) entry which is preliminary data.</text>
</comment>
<dbReference type="RefSeq" id="WP_218861937.1">
    <property type="nucleotide sequence ID" value="NZ_JACBYW010000001.1"/>
</dbReference>
<dbReference type="SUPFAM" id="SSF51294">
    <property type="entry name" value="Hedgehog/intein (Hint) domain"/>
    <property type="match status" value="1"/>
</dbReference>
<evidence type="ECO:0000256" key="1">
    <source>
        <dbReference type="ARBA" id="ARBA00022737"/>
    </source>
</evidence>
<evidence type="ECO:0000256" key="2">
    <source>
        <dbReference type="SAM" id="MobiDB-lite"/>
    </source>
</evidence>
<dbReference type="Pfam" id="PF07591">
    <property type="entry name" value="PT-HINT"/>
    <property type="match status" value="1"/>
</dbReference>
<feature type="region of interest" description="Disordered" evidence="2">
    <location>
        <begin position="387"/>
        <end position="411"/>
    </location>
</feature>
<dbReference type="InterPro" id="IPR022385">
    <property type="entry name" value="Rhs_assc_core"/>
</dbReference>
<keyword evidence="1" id="KW-0677">Repeat</keyword>
<dbReference type="InterPro" id="IPR036844">
    <property type="entry name" value="Hint_dom_sf"/>
</dbReference>
<gene>
    <name evidence="4" type="ORF">FHR84_000847</name>
</gene>
<dbReference type="EMBL" id="JACBYW010000001">
    <property type="protein sequence ID" value="NYH77533.1"/>
    <property type="molecule type" value="Genomic_DNA"/>
</dbReference>
<reference evidence="4 5" key="1">
    <citation type="submission" date="2020-07" db="EMBL/GenBank/DDBJ databases">
        <title>Genomic Encyclopedia of Type Strains, Phase III (KMG-III): the genomes of soil and plant-associated and newly described type strains.</title>
        <authorList>
            <person name="Whitman W."/>
        </authorList>
    </citation>
    <scope>NUCLEOTIDE SEQUENCE [LARGE SCALE GENOMIC DNA]</scope>
    <source>
        <strain evidence="4 5">CECT 8576</strain>
    </source>
</reference>
<feature type="region of interest" description="Disordered" evidence="2">
    <location>
        <begin position="219"/>
        <end position="241"/>
    </location>
</feature>
<feature type="domain" description="Hint" evidence="3">
    <location>
        <begin position="1395"/>
        <end position="1500"/>
    </location>
</feature>
<protein>
    <submittedName>
        <fullName evidence="4">RHS repeat-associated protein</fullName>
    </submittedName>
</protein>
<dbReference type="Pfam" id="PF25023">
    <property type="entry name" value="TEN_YD-shell"/>
    <property type="match status" value="1"/>
</dbReference>
<accession>A0A852Z5P2</accession>
<dbReference type="InterPro" id="IPR056823">
    <property type="entry name" value="TEN-like_YD-shell"/>
</dbReference>
<evidence type="ECO:0000313" key="4">
    <source>
        <dbReference type="EMBL" id="NYH77533.1"/>
    </source>
</evidence>
<dbReference type="SMART" id="SM00306">
    <property type="entry name" value="HintN"/>
    <property type="match status" value="1"/>
</dbReference>
<dbReference type="CDD" id="cd20745">
    <property type="entry name" value="FIX_RhsA_AHH_HNH-like"/>
    <property type="match status" value="1"/>
</dbReference>
<dbReference type="PANTHER" id="PTHR32305:SF17">
    <property type="entry name" value="TRNA NUCLEASE WAPA"/>
    <property type="match status" value="1"/>
</dbReference>
<dbReference type="InterPro" id="IPR050708">
    <property type="entry name" value="T6SS_VgrG/RHS"/>
</dbReference>
<dbReference type="InterPro" id="IPR031325">
    <property type="entry name" value="RHS_repeat"/>
</dbReference>
<feature type="region of interest" description="Disordered" evidence="2">
    <location>
        <begin position="1268"/>
        <end position="1303"/>
    </location>
</feature>
<dbReference type="Gene3D" id="2.170.16.10">
    <property type="entry name" value="Hedgehog/Intein (Hint) domain"/>
    <property type="match status" value="1"/>
</dbReference>
<evidence type="ECO:0000259" key="3">
    <source>
        <dbReference type="SMART" id="SM00306"/>
    </source>
</evidence>
<name>A0A852Z5P2_9ACTN</name>
<dbReference type="PANTHER" id="PTHR32305">
    <property type="match status" value="1"/>
</dbReference>